<name>A0A815VKU5_ADIRI</name>
<dbReference type="Proteomes" id="UP000663852">
    <property type="component" value="Unassembled WGS sequence"/>
</dbReference>
<dbReference type="AlphaFoldDB" id="A0A815VKU5"/>
<proteinExistence type="predicted"/>
<reference evidence="2" key="1">
    <citation type="submission" date="2021-02" db="EMBL/GenBank/DDBJ databases">
        <authorList>
            <person name="Nowell W R."/>
        </authorList>
    </citation>
    <scope>NUCLEOTIDE SEQUENCE</scope>
</reference>
<sequence>MGIIVHNTIDEKQDEDDREGDLQEMSKLFPQQQHYFYPYSQQMFYEPRVLHEKLEELSQKHRKKENRMVQDRVAILPTSSTEDLTPYKKNGSADFSSILSPSDDIFINGIWSNHFYQYGAWHGPFKCSMNFNANNNTFHGDGEDVVGLFILSGLYSKETKQMQIIQSYKYGTGNPQLNFGHQCVSQMTWNPARRVFEGIMFVSNGWTMIPGGLFEISFVKSH</sequence>
<keyword evidence="3" id="KW-1185">Reference proteome</keyword>
<dbReference type="Proteomes" id="UP000663828">
    <property type="component" value="Unassembled WGS sequence"/>
</dbReference>
<evidence type="ECO:0000313" key="2">
    <source>
        <dbReference type="EMBL" id="CAF1531733.1"/>
    </source>
</evidence>
<accession>A0A815VKU5</accession>
<dbReference type="EMBL" id="CAJNOR010004862">
    <property type="protein sequence ID" value="CAF1531733.1"/>
    <property type="molecule type" value="Genomic_DNA"/>
</dbReference>
<dbReference type="EMBL" id="CAJNOJ010000435">
    <property type="protein sequence ID" value="CAF1447331.1"/>
    <property type="molecule type" value="Genomic_DNA"/>
</dbReference>
<comment type="caution">
    <text evidence="2">The sequence shown here is derived from an EMBL/GenBank/DDBJ whole genome shotgun (WGS) entry which is preliminary data.</text>
</comment>
<gene>
    <name evidence="1" type="ORF">EDS130_LOCUS39294</name>
    <name evidence="2" type="ORF">XAT740_LOCUS41521</name>
</gene>
<protein>
    <submittedName>
        <fullName evidence="2">Uncharacterized protein</fullName>
    </submittedName>
</protein>
<evidence type="ECO:0000313" key="3">
    <source>
        <dbReference type="Proteomes" id="UP000663828"/>
    </source>
</evidence>
<organism evidence="2 3">
    <name type="scientific">Adineta ricciae</name>
    <name type="common">Rotifer</name>
    <dbReference type="NCBI Taxonomy" id="249248"/>
    <lineage>
        <taxon>Eukaryota</taxon>
        <taxon>Metazoa</taxon>
        <taxon>Spiralia</taxon>
        <taxon>Gnathifera</taxon>
        <taxon>Rotifera</taxon>
        <taxon>Eurotatoria</taxon>
        <taxon>Bdelloidea</taxon>
        <taxon>Adinetida</taxon>
        <taxon>Adinetidae</taxon>
        <taxon>Adineta</taxon>
    </lineage>
</organism>
<dbReference type="OrthoDB" id="10446086at2759"/>
<evidence type="ECO:0000313" key="1">
    <source>
        <dbReference type="EMBL" id="CAF1447331.1"/>
    </source>
</evidence>